<gene>
    <name evidence="1" type="ORF">BN970_01772</name>
</gene>
<name>A0A0U1D845_9MYCO</name>
<organism evidence="1 2">
    <name type="scientific">Mycolicibacterium conceptionense</name>
    <dbReference type="NCBI Taxonomy" id="451644"/>
    <lineage>
        <taxon>Bacteria</taxon>
        <taxon>Bacillati</taxon>
        <taxon>Actinomycetota</taxon>
        <taxon>Actinomycetes</taxon>
        <taxon>Mycobacteriales</taxon>
        <taxon>Mycobacteriaceae</taxon>
        <taxon>Mycolicibacterium</taxon>
    </lineage>
</organism>
<proteinExistence type="predicted"/>
<protein>
    <submittedName>
        <fullName evidence="1">Uncharacterized protein</fullName>
    </submittedName>
</protein>
<dbReference type="EMBL" id="CTEF01000001">
    <property type="protein sequence ID" value="CQD09119.1"/>
    <property type="molecule type" value="Genomic_DNA"/>
</dbReference>
<evidence type="ECO:0000313" key="2">
    <source>
        <dbReference type="Proteomes" id="UP000182227"/>
    </source>
</evidence>
<reference evidence="1 2" key="1">
    <citation type="submission" date="2015-03" db="EMBL/GenBank/DDBJ databases">
        <authorList>
            <person name="Murphy D."/>
        </authorList>
    </citation>
    <scope>NUCLEOTIDE SEQUENCE [LARGE SCALE GENOMIC DNA]</scope>
    <source>
        <strain evidence="1 2">D16</strain>
    </source>
</reference>
<dbReference type="AlphaFoldDB" id="A0A0U1D845"/>
<sequence>MPRTVGRCRAAAQRGGHSGAFVVCHHHVGVPSDAGGQQAFDELESGGAVAHRRGDAFDDAAGRDLAERDVDAMVGEFVETVR</sequence>
<accession>A0A0U1D845</accession>
<dbReference type="Proteomes" id="UP000182227">
    <property type="component" value="Unassembled WGS sequence"/>
</dbReference>
<evidence type="ECO:0000313" key="1">
    <source>
        <dbReference type="EMBL" id="CQD09119.1"/>
    </source>
</evidence>